<gene>
    <name evidence="1" type="ORF">HMPREF0216_00918</name>
</gene>
<keyword evidence="2" id="KW-1185">Reference proteome</keyword>
<name>L1QJF7_9CLOT</name>
<dbReference type="EMBL" id="AMEZ01000026">
    <property type="protein sequence ID" value="EKY28076.1"/>
    <property type="molecule type" value="Genomic_DNA"/>
</dbReference>
<reference evidence="1 2" key="1">
    <citation type="submission" date="2012-05" db="EMBL/GenBank/DDBJ databases">
        <authorList>
            <person name="Weinstock G."/>
            <person name="Sodergren E."/>
            <person name="Lobos E.A."/>
            <person name="Fulton L."/>
            <person name="Fulton R."/>
            <person name="Courtney L."/>
            <person name="Fronick C."/>
            <person name="O'Laughlin M."/>
            <person name="Godfrey J."/>
            <person name="Wilson R.M."/>
            <person name="Miner T."/>
            <person name="Farmer C."/>
            <person name="Delehaunty K."/>
            <person name="Cordes M."/>
            <person name="Minx P."/>
            <person name="Tomlinson C."/>
            <person name="Chen J."/>
            <person name="Wollam A."/>
            <person name="Pepin K.H."/>
            <person name="Bhonagiri V."/>
            <person name="Zhang X."/>
            <person name="Suruliraj S."/>
            <person name="Warren W."/>
            <person name="Mitreva M."/>
            <person name="Mardis E.R."/>
            <person name="Wilson R.K."/>
        </authorList>
    </citation>
    <scope>NUCLEOTIDE SEQUENCE [LARGE SCALE GENOMIC DNA]</scope>
    <source>
        <strain evidence="1 2">DSM 1785</strain>
    </source>
</reference>
<dbReference type="eggNOG" id="ENOG5031FPR">
    <property type="taxonomic scope" value="Bacteria"/>
</dbReference>
<protein>
    <submittedName>
        <fullName evidence="1">Uncharacterized protein</fullName>
    </submittedName>
</protein>
<organism evidence="1 2">
    <name type="scientific">Clostridium celatum DSM 1785</name>
    <dbReference type="NCBI Taxonomy" id="545697"/>
    <lineage>
        <taxon>Bacteria</taxon>
        <taxon>Bacillati</taxon>
        <taxon>Bacillota</taxon>
        <taxon>Clostridia</taxon>
        <taxon>Eubacteriales</taxon>
        <taxon>Clostridiaceae</taxon>
        <taxon>Clostridium</taxon>
    </lineage>
</organism>
<comment type="caution">
    <text evidence="1">The sequence shown here is derived from an EMBL/GenBank/DDBJ whole genome shotgun (WGS) entry which is preliminary data.</text>
</comment>
<dbReference type="STRING" id="545697.HMPREF0216_00918"/>
<proteinExistence type="predicted"/>
<accession>L1QJF7</accession>
<evidence type="ECO:0000313" key="1">
    <source>
        <dbReference type="EMBL" id="EKY28076.1"/>
    </source>
</evidence>
<sequence>MSLINKLIIDALKPLKMPVSFQKYSGKAKVYITFHEYSVNGQEYEDDIEAMTGHYIQVDIWSKEDYTQLVSNVKELLISCGFKRLNEEDLYESDTAIYHKGIRFYFLEEKGEG</sequence>
<evidence type="ECO:0000313" key="2">
    <source>
        <dbReference type="Proteomes" id="UP000010420"/>
    </source>
</evidence>
<dbReference type="AlphaFoldDB" id="L1QJF7"/>
<dbReference type="RefSeq" id="WP_005211540.1">
    <property type="nucleotide sequence ID" value="NZ_KB291618.1"/>
</dbReference>
<dbReference type="PATRIC" id="fig|545697.3.peg.904"/>
<dbReference type="HOGENOM" id="CLU_164594_1_1_9"/>
<dbReference type="Proteomes" id="UP000010420">
    <property type="component" value="Unassembled WGS sequence"/>
</dbReference>